<gene>
    <name evidence="1" type="ORF">EKO27_g2106</name>
</gene>
<comment type="caution">
    <text evidence="1">The sequence shown here is derived from an EMBL/GenBank/DDBJ whole genome shotgun (WGS) entry which is preliminary data.</text>
</comment>
<proteinExistence type="predicted"/>
<accession>A0A439DEZ7</accession>
<sequence length="127" mass="13502">MNTSIRLSARCLYNEATIPRFEVLVAYRFSALELKPSKVLVAVDERRVLSRRRDHNVRLFTPLSLSFLRHRHGRHVDFLWPALPPAPSTAFAPAPAPAPATAAAKPAAAAAAAARAAAVVAAAAAAA</sequence>
<evidence type="ECO:0000313" key="2">
    <source>
        <dbReference type="Proteomes" id="UP000286045"/>
    </source>
</evidence>
<organism evidence="1 2">
    <name type="scientific">Xylaria grammica</name>
    <dbReference type="NCBI Taxonomy" id="363999"/>
    <lineage>
        <taxon>Eukaryota</taxon>
        <taxon>Fungi</taxon>
        <taxon>Dikarya</taxon>
        <taxon>Ascomycota</taxon>
        <taxon>Pezizomycotina</taxon>
        <taxon>Sordariomycetes</taxon>
        <taxon>Xylariomycetidae</taxon>
        <taxon>Xylariales</taxon>
        <taxon>Xylariaceae</taxon>
        <taxon>Xylaria</taxon>
    </lineage>
</organism>
<dbReference type="AlphaFoldDB" id="A0A439DEZ7"/>
<keyword evidence="2" id="KW-1185">Reference proteome</keyword>
<name>A0A439DEZ7_9PEZI</name>
<reference evidence="1 2" key="1">
    <citation type="submission" date="2018-12" db="EMBL/GenBank/DDBJ databases">
        <title>Draft genome sequence of Xylaria grammica IHI A82.</title>
        <authorList>
            <person name="Buettner E."/>
            <person name="Kellner H."/>
        </authorList>
    </citation>
    <scope>NUCLEOTIDE SEQUENCE [LARGE SCALE GENOMIC DNA]</scope>
    <source>
        <strain evidence="1 2">IHI A82</strain>
    </source>
</reference>
<protein>
    <submittedName>
        <fullName evidence="1">Uncharacterized protein</fullName>
    </submittedName>
</protein>
<evidence type="ECO:0000313" key="1">
    <source>
        <dbReference type="EMBL" id="RWA12979.1"/>
    </source>
</evidence>
<dbReference type="EMBL" id="RYZI01000037">
    <property type="protein sequence ID" value="RWA12979.1"/>
    <property type="molecule type" value="Genomic_DNA"/>
</dbReference>
<dbReference type="Proteomes" id="UP000286045">
    <property type="component" value="Unassembled WGS sequence"/>
</dbReference>